<keyword evidence="2" id="KW-1185">Reference proteome</keyword>
<dbReference type="EMBL" id="CP073587">
    <property type="protein sequence ID" value="QUN07688.1"/>
    <property type="molecule type" value="Genomic_DNA"/>
</dbReference>
<sequence length="88" mass="9685">MPIYIKNESSNELLAEIAKDLWDLPTQIKELEIWLLSNPLNLTPSNYIVDIGFSIRDNACGGGAILSPKAMAIMGNLGVKLYLSEYGD</sequence>
<protein>
    <submittedName>
        <fullName evidence="1">Uncharacterized protein</fullName>
    </submittedName>
</protein>
<name>A0ABX7YZ37_9GAMM</name>
<organism evidence="1 2">
    <name type="scientific">Shewanella yunxiaonensis</name>
    <dbReference type="NCBI Taxonomy" id="2829809"/>
    <lineage>
        <taxon>Bacteria</taxon>
        <taxon>Pseudomonadati</taxon>
        <taxon>Pseudomonadota</taxon>
        <taxon>Gammaproteobacteria</taxon>
        <taxon>Alteromonadales</taxon>
        <taxon>Shewanellaceae</taxon>
        <taxon>Shewanella</taxon>
    </lineage>
</organism>
<accession>A0ABX7YZ37</accession>
<gene>
    <name evidence="1" type="ORF">KDN34_15375</name>
</gene>
<evidence type="ECO:0000313" key="2">
    <source>
        <dbReference type="Proteomes" id="UP000679575"/>
    </source>
</evidence>
<reference evidence="1 2" key="1">
    <citation type="submission" date="2021-04" db="EMBL/GenBank/DDBJ databases">
        <title>Novel species identification of genus Shewanella.</title>
        <authorList>
            <person name="Liu G."/>
        </authorList>
    </citation>
    <scope>NUCLEOTIDE SEQUENCE [LARGE SCALE GENOMIC DNA]</scope>
    <source>
        <strain evidence="1 2">FJAT-54481</strain>
    </source>
</reference>
<dbReference type="Proteomes" id="UP000679575">
    <property type="component" value="Chromosome"/>
</dbReference>
<proteinExistence type="predicted"/>
<evidence type="ECO:0000313" key="1">
    <source>
        <dbReference type="EMBL" id="QUN07688.1"/>
    </source>
</evidence>